<dbReference type="SUPFAM" id="SSF52172">
    <property type="entry name" value="CheY-like"/>
    <property type="match status" value="1"/>
</dbReference>
<reference evidence="7 8" key="1">
    <citation type="submission" date="2020-05" db="EMBL/GenBank/DDBJ databases">
        <title>Genomic Encyclopedia of Type Strains, Phase IV (KMG-V): Genome sequencing to study the core and pangenomes of soil and plant-associated prokaryotes.</title>
        <authorList>
            <person name="Whitman W."/>
        </authorList>
    </citation>
    <scope>NUCLEOTIDE SEQUENCE [LARGE SCALE GENOMIC DNA]</scope>
    <source>
        <strain evidence="7 8">9A</strain>
    </source>
</reference>
<accession>A0ABX2FTD3</accession>
<dbReference type="SUPFAM" id="SSF47384">
    <property type="entry name" value="Homodimeric domain of signal transducing histidine kinase"/>
    <property type="match status" value="1"/>
</dbReference>
<keyword evidence="3 4" id="KW-0597">Phosphoprotein</keyword>
<comment type="caution">
    <text evidence="7">The sequence shown here is derived from an EMBL/GenBank/DDBJ whole genome shotgun (WGS) entry which is preliminary data.</text>
</comment>
<dbReference type="PANTHER" id="PTHR43547:SF2">
    <property type="entry name" value="HYBRID SIGNAL TRANSDUCTION HISTIDINE KINASE C"/>
    <property type="match status" value="1"/>
</dbReference>
<gene>
    <name evidence="7" type="ORF">HNP98_002568</name>
</gene>
<dbReference type="Pfam" id="PF02518">
    <property type="entry name" value="HATPase_c"/>
    <property type="match status" value="1"/>
</dbReference>
<dbReference type="InterPro" id="IPR036097">
    <property type="entry name" value="HisK_dim/P_sf"/>
</dbReference>
<dbReference type="InterPro" id="IPR036890">
    <property type="entry name" value="HATPase_C_sf"/>
</dbReference>
<dbReference type="SMART" id="SM00388">
    <property type="entry name" value="HisKA"/>
    <property type="match status" value="1"/>
</dbReference>
<dbReference type="PROSITE" id="PS50109">
    <property type="entry name" value="HIS_KIN"/>
    <property type="match status" value="1"/>
</dbReference>
<evidence type="ECO:0000256" key="4">
    <source>
        <dbReference type="PROSITE-ProRule" id="PRU00169"/>
    </source>
</evidence>
<dbReference type="SMART" id="SM00387">
    <property type="entry name" value="HATPase_c"/>
    <property type="match status" value="1"/>
</dbReference>
<name>A0ABX2FTD3_9BACT</name>
<keyword evidence="8" id="KW-1185">Reference proteome</keyword>
<dbReference type="Gene3D" id="3.30.450.20">
    <property type="entry name" value="PAS domain"/>
    <property type="match status" value="1"/>
</dbReference>
<dbReference type="InterPro" id="IPR035965">
    <property type="entry name" value="PAS-like_dom_sf"/>
</dbReference>
<dbReference type="InterPro" id="IPR001789">
    <property type="entry name" value="Sig_transdc_resp-reg_receiver"/>
</dbReference>
<dbReference type="SMART" id="SM00448">
    <property type="entry name" value="REC"/>
    <property type="match status" value="1"/>
</dbReference>
<dbReference type="EMBL" id="JABSNP010000011">
    <property type="protein sequence ID" value="NRT19734.1"/>
    <property type="molecule type" value="Genomic_DNA"/>
</dbReference>
<dbReference type="Pfam" id="PF00072">
    <property type="entry name" value="Response_reg"/>
    <property type="match status" value="1"/>
</dbReference>
<dbReference type="CDD" id="cd00082">
    <property type="entry name" value="HisKA"/>
    <property type="match status" value="1"/>
</dbReference>
<dbReference type="Gene3D" id="3.30.565.10">
    <property type="entry name" value="Histidine kinase-like ATPase, C-terminal domain"/>
    <property type="match status" value="1"/>
</dbReference>
<dbReference type="Gene3D" id="1.10.287.130">
    <property type="match status" value="1"/>
</dbReference>
<dbReference type="SUPFAM" id="SSF55874">
    <property type="entry name" value="ATPase domain of HSP90 chaperone/DNA topoisomerase II/histidine kinase"/>
    <property type="match status" value="1"/>
</dbReference>
<evidence type="ECO:0000259" key="6">
    <source>
        <dbReference type="PROSITE" id="PS50110"/>
    </source>
</evidence>
<dbReference type="InterPro" id="IPR004358">
    <property type="entry name" value="Sig_transdc_His_kin-like_C"/>
</dbReference>
<protein>
    <recommendedName>
        <fullName evidence="2">histidine kinase</fullName>
        <ecNumber evidence="2">2.7.13.3</ecNumber>
    </recommendedName>
</protein>
<dbReference type="EC" id="2.7.13.3" evidence="2"/>
<sequence length="562" mass="59896">MSARRALDAAYALFFDLLAGTTTALATARTLAEERARAVALAALDRAKTAFFSNISHAFRTPLTLVLGSLDDALADGAHPLPAPQQERLALVQRNTLRLQRLVNSLLDFARIGAGRLQADFAPLDLAAYTAELAGVFRTALEKTGLALEVDCPPLRAPVCVDAGMWEKIVFNLLSNALEFTFAGGVRVSLREEDGQAVLRVAGTGEGLAAAELPKLFTRFYRAEGTRSRSYEGSGTGLAFVQELVQLHGGAITAESRVGQGSTFAVRLPLGAAHLPAEQVRDARPAAPLPSPGAAFVAEAQQWPAGAPAEPAGPGAAPAEVAAGARPADEAAATILVVDDNADMRGYVQRILAREPQWTVRTAADGLQALEDVAQQLPDLVLSDVVMPRLDGFGLLQALKQNPDTARIPVVLLSARAGEEATVEGLDKGADDYLLVKPFAARELLARVRTQLATTRTRQDNTRLRFAEGELRASEQRYRTLIEESPVAMALYLGPEIRIQYANALMLGYWGKPAAVLGLSFRKALPELESQPFPALLEQVYATGQPYVGVRQAATLLVAGAS</sequence>
<feature type="domain" description="Histidine kinase" evidence="5">
    <location>
        <begin position="54"/>
        <end position="272"/>
    </location>
</feature>
<comment type="catalytic activity">
    <reaction evidence="1">
        <text>ATP + protein L-histidine = ADP + protein N-phospho-L-histidine.</text>
        <dbReference type="EC" id="2.7.13.3"/>
    </reaction>
</comment>
<evidence type="ECO:0000259" key="5">
    <source>
        <dbReference type="PROSITE" id="PS50109"/>
    </source>
</evidence>
<dbReference type="PANTHER" id="PTHR43547">
    <property type="entry name" value="TWO-COMPONENT HISTIDINE KINASE"/>
    <property type="match status" value="1"/>
</dbReference>
<dbReference type="InterPro" id="IPR011006">
    <property type="entry name" value="CheY-like_superfamily"/>
</dbReference>
<dbReference type="InterPro" id="IPR003661">
    <property type="entry name" value="HisK_dim/P_dom"/>
</dbReference>
<evidence type="ECO:0000256" key="3">
    <source>
        <dbReference type="ARBA" id="ARBA00022553"/>
    </source>
</evidence>
<evidence type="ECO:0000256" key="1">
    <source>
        <dbReference type="ARBA" id="ARBA00000085"/>
    </source>
</evidence>
<dbReference type="Gene3D" id="3.40.50.2300">
    <property type="match status" value="1"/>
</dbReference>
<dbReference type="SUPFAM" id="SSF55785">
    <property type="entry name" value="PYP-like sensor domain (PAS domain)"/>
    <property type="match status" value="1"/>
</dbReference>
<dbReference type="RefSeq" id="WP_173810447.1">
    <property type="nucleotide sequence ID" value="NZ_JABSNP010000011.1"/>
</dbReference>
<dbReference type="Pfam" id="PF00512">
    <property type="entry name" value="HisKA"/>
    <property type="match status" value="1"/>
</dbReference>
<feature type="modified residue" description="4-aspartylphosphate" evidence="4">
    <location>
        <position position="384"/>
    </location>
</feature>
<organism evidence="7 8">
    <name type="scientific">Hymenobacter caeli</name>
    <dbReference type="NCBI Taxonomy" id="2735894"/>
    <lineage>
        <taxon>Bacteria</taxon>
        <taxon>Pseudomonadati</taxon>
        <taxon>Bacteroidota</taxon>
        <taxon>Cytophagia</taxon>
        <taxon>Cytophagales</taxon>
        <taxon>Hymenobacteraceae</taxon>
        <taxon>Hymenobacter</taxon>
    </lineage>
</organism>
<evidence type="ECO:0000313" key="8">
    <source>
        <dbReference type="Proteomes" id="UP000779507"/>
    </source>
</evidence>
<dbReference type="InterPro" id="IPR005467">
    <property type="entry name" value="His_kinase_dom"/>
</dbReference>
<feature type="domain" description="Response regulatory" evidence="6">
    <location>
        <begin position="334"/>
        <end position="452"/>
    </location>
</feature>
<dbReference type="PRINTS" id="PR00344">
    <property type="entry name" value="BCTRLSENSOR"/>
</dbReference>
<dbReference type="InterPro" id="IPR003594">
    <property type="entry name" value="HATPase_dom"/>
</dbReference>
<evidence type="ECO:0000256" key="2">
    <source>
        <dbReference type="ARBA" id="ARBA00012438"/>
    </source>
</evidence>
<dbReference type="PROSITE" id="PS50110">
    <property type="entry name" value="RESPONSE_REGULATORY"/>
    <property type="match status" value="1"/>
</dbReference>
<dbReference type="Proteomes" id="UP000779507">
    <property type="component" value="Unassembled WGS sequence"/>
</dbReference>
<proteinExistence type="predicted"/>
<evidence type="ECO:0000313" key="7">
    <source>
        <dbReference type="EMBL" id="NRT19734.1"/>
    </source>
</evidence>